<keyword evidence="1" id="KW-0472">Membrane</keyword>
<keyword evidence="1 4" id="KW-0812">Transmembrane</keyword>
<feature type="domain" description="SHOCT" evidence="2">
    <location>
        <begin position="228"/>
        <end position="255"/>
    </location>
</feature>
<evidence type="ECO:0000313" key="5">
    <source>
        <dbReference type="Proteomes" id="UP000196027"/>
    </source>
</evidence>
<name>A0A1Y0IFL8_9GAMM</name>
<accession>A0A1Y0IFL8</accession>
<protein>
    <submittedName>
        <fullName evidence="4">Transmembrane protein</fullName>
    </submittedName>
</protein>
<evidence type="ECO:0000259" key="3">
    <source>
        <dbReference type="Pfam" id="PF13548"/>
    </source>
</evidence>
<proteinExistence type="predicted"/>
<evidence type="ECO:0000313" key="4">
    <source>
        <dbReference type="EMBL" id="ARU58183.1"/>
    </source>
</evidence>
<evidence type="ECO:0000259" key="2">
    <source>
        <dbReference type="Pfam" id="PF09851"/>
    </source>
</evidence>
<dbReference type="KEGG" id="ome:OLMES_4167"/>
<feature type="domain" description="DUF4126" evidence="3">
    <location>
        <begin position="12"/>
        <end position="183"/>
    </location>
</feature>
<dbReference type="OrthoDB" id="181455at2"/>
<dbReference type="Proteomes" id="UP000196027">
    <property type="component" value="Chromosome"/>
</dbReference>
<dbReference type="RefSeq" id="WP_087462988.1">
    <property type="nucleotide sequence ID" value="NZ_CP021425.1"/>
</dbReference>
<sequence length="270" mass="28658">MEHYEALLATLSLTMGAAWASGINLYAALLVLGLGGATGNIDLPPDLQVLQNPLVIGAASLMYMVEFVADKTPGVDSGWDTLHTFVRIPAGAMLAAGAVGDVTPALEIAAGILGGSLAATSHATKAGTRMAINTSPEPVTNWTASILEDVMVVAGLWTALNHPVWFLAALLLFIILAIWLLPKLWRFIRAVFRKIARFLGIRPQAEPSSSASVGGAHSAVGEAPDRISQLERLQSLLRDGVLTQAEFELEKQRILQVEVSSDPAPRQGHD</sequence>
<organism evidence="4 5">
    <name type="scientific">Oleiphilus messinensis</name>
    <dbReference type="NCBI Taxonomy" id="141451"/>
    <lineage>
        <taxon>Bacteria</taxon>
        <taxon>Pseudomonadati</taxon>
        <taxon>Pseudomonadota</taxon>
        <taxon>Gammaproteobacteria</taxon>
        <taxon>Oceanospirillales</taxon>
        <taxon>Oleiphilaceae</taxon>
        <taxon>Oleiphilus</taxon>
    </lineage>
</organism>
<dbReference type="InterPro" id="IPR018649">
    <property type="entry name" value="SHOCT"/>
</dbReference>
<keyword evidence="5" id="KW-1185">Reference proteome</keyword>
<keyword evidence="1" id="KW-1133">Transmembrane helix</keyword>
<dbReference type="AlphaFoldDB" id="A0A1Y0IFL8"/>
<dbReference type="Pfam" id="PF13548">
    <property type="entry name" value="DUF4126"/>
    <property type="match status" value="1"/>
</dbReference>
<reference evidence="4 5" key="1">
    <citation type="submission" date="2017-05" db="EMBL/GenBank/DDBJ databases">
        <title>Genomic insights into alkan degradation activity of Oleiphilus messinensis.</title>
        <authorList>
            <person name="Kozyavkin S.A."/>
            <person name="Slesarev A.I."/>
            <person name="Golyshin P.N."/>
            <person name="Korzhenkov A."/>
            <person name="Golyshina O.N."/>
            <person name="Toshchakov S.V."/>
        </authorList>
    </citation>
    <scope>NUCLEOTIDE SEQUENCE [LARGE SCALE GENOMIC DNA]</scope>
    <source>
        <strain evidence="4 5">ME102</strain>
    </source>
</reference>
<gene>
    <name evidence="4" type="ORF">OLMES_4167</name>
</gene>
<dbReference type="EMBL" id="CP021425">
    <property type="protein sequence ID" value="ARU58183.1"/>
    <property type="molecule type" value="Genomic_DNA"/>
</dbReference>
<dbReference type="InterPro" id="IPR025196">
    <property type="entry name" value="DUF4126"/>
</dbReference>
<dbReference type="Pfam" id="PF09851">
    <property type="entry name" value="SHOCT"/>
    <property type="match status" value="1"/>
</dbReference>
<feature type="transmembrane region" description="Helical" evidence="1">
    <location>
        <begin position="164"/>
        <end position="185"/>
    </location>
</feature>
<evidence type="ECO:0000256" key="1">
    <source>
        <dbReference type="SAM" id="Phobius"/>
    </source>
</evidence>